<evidence type="ECO:0000256" key="2">
    <source>
        <dbReference type="ARBA" id="ARBA00023125"/>
    </source>
</evidence>
<protein>
    <submittedName>
        <fullName evidence="5">GntR family transcriptional regulator</fullName>
    </submittedName>
</protein>
<dbReference type="Gene3D" id="1.10.10.10">
    <property type="entry name" value="Winged helix-like DNA-binding domain superfamily/Winged helix DNA-binding domain"/>
    <property type="match status" value="1"/>
</dbReference>
<dbReference type="InterPro" id="IPR011711">
    <property type="entry name" value="GntR_C"/>
</dbReference>
<dbReference type="Gene3D" id="1.20.120.530">
    <property type="entry name" value="GntR ligand-binding domain-like"/>
    <property type="match status" value="1"/>
</dbReference>
<dbReference type="PANTHER" id="PTHR43537">
    <property type="entry name" value="TRANSCRIPTIONAL REGULATOR, GNTR FAMILY"/>
    <property type="match status" value="1"/>
</dbReference>
<dbReference type="RefSeq" id="WP_318955463.1">
    <property type="nucleotide sequence ID" value="NZ_CP137555.1"/>
</dbReference>
<keyword evidence="3" id="KW-0804">Transcription</keyword>
<dbReference type="EMBL" id="CP137555">
    <property type="protein sequence ID" value="WOX07030.1"/>
    <property type="molecule type" value="Genomic_DNA"/>
</dbReference>
<dbReference type="InterPro" id="IPR008920">
    <property type="entry name" value="TF_FadR/GntR_C"/>
</dbReference>
<gene>
    <name evidence="5" type="ORF">R5R33_07830</name>
</gene>
<proteinExistence type="predicted"/>
<accession>A0AAU0N2N0</accession>
<dbReference type="PROSITE" id="PS50949">
    <property type="entry name" value="HTH_GNTR"/>
    <property type="match status" value="1"/>
</dbReference>
<keyword evidence="6" id="KW-1185">Reference proteome</keyword>
<sequence length="214" mass="24124">MSQSLTNECYETIKDLLIRCEIQPSERFTEKSLIERVGFGRTPVREALARLDYDGLVETMPRSGYRATAINKKTIGDLFDLWSLVGPLVARRASENLTEEDLKELDLIASKMSKSKNSIDKSLQHSNEMFTVLARITNNRDLIFLCNRLNSELQRLFRLFLLTDEGNAWKELTIFSSANTSWLRDPEIAATTISLGIASSKAGILNSSLAETLE</sequence>
<dbReference type="GO" id="GO:0003677">
    <property type="term" value="F:DNA binding"/>
    <property type="evidence" value="ECO:0007669"/>
    <property type="project" value="UniProtKB-KW"/>
</dbReference>
<reference evidence="5 6" key="1">
    <citation type="submission" date="2023-10" db="EMBL/GenBank/DDBJ databases">
        <title>Description of Microbulbifer bruguierae sp. nov., isolated from the sediments of mangrove plant Bruguiera sexangula and comparative genomic analyses of the genus Microbulbifer.</title>
        <authorList>
            <person name="Long M."/>
        </authorList>
    </citation>
    <scope>NUCLEOTIDE SEQUENCE [LARGE SCALE GENOMIC DNA]</scope>
    <source>
        <strain evidence="5 6">SPO729</strain>
    </source>
</reference>
<keyword evidence="1" id="KW-0805">Transcription regulation</keyword>
<dbReference type="SMART" id="SM00345">
    <property type="entry name" value="HTH_GNTR"/>
    <property type="match status" value="1"/>
</dbReference>
<dbReference type="InterPro" id="IPR036388">
    <property type="entry name" value="WH-like_DNA-bd_sf"/>
</dbReference>
<dbReference type="SUPFAM" id="SSF46785">
    <property type="entry name" value="Winged helix' DNA-binding domain"/>
    <property type="match status" value="1"/>
</dbReference>
<dbReference type="AlphaFoldDB" id="A0AAU0N2N0"/>
<organism evidence="5 6">
    <name type="scientific">Microbulbifer pacificus</name>
    <dbReference type="NCBI Taxonomy" id="407164"/>
    <lineage>
        <taxon>Bacteria</taxon>
        <taxon>Pseudomonadati</taxon>
        <taxon>Pseudomonadota</taxon>
        <taxon>Gammaproteobacteria</taxon>
        <taxon>Cellvibrionales</taxon>
        <taxon>Microbulbiferaceae</taxon>
        <taxon>Microbulbifer</taxon>
    </lineage>
</organism>
<evidence type="ECO:0000256" key="3">
    <source>
        <dbReference type="ARBA" id="ARBA00023163"/>
    </source>
</evidence>
<dbReference type="InterPro" id="IPR000524">
    <property type="entry name" value="Tscrpt_reg_HTH_GntR"/>
</dbReference>
<dbReference type="Pfam" id="PF00392">
    <property type="entry name" value="GntR"/>
    <property type="match status" value="1"/>
</dbReference>
<name>A0AAU0N2N0_9GAMM</name>
<keyword evidence="2" id="KW-0238">DNA-binding</keyword>
<evidence type="ECO:0000313" key="6">
    <source>
        <dbReference type="Proteomes" id="UP001302477"/>
    </source>
</evidence>
<dbReference type="PANTHER" id="PTHR43537:SF5">
    <property type="entry name" value="UXU OPERON TRANSCRIPTIONAL REGULATOR"/>
    <property type="match status" value="1"/>
</dbReference>
<dbReference type="Proteomes" id="UP001302477">
    <property type="component" value="Chromosome"/>
</dbReference>
<dbReference type="InterPro" id="IPR036390">
    <property type="entry name" value="WH_DNA-bd_sf"/>
</dbReference>
<dbReference type="SUPFAM" id="SSF48008">
    <property type="entry name" value="GntR ligand-binding domain-like"/>
    <property type="match status" value="1"/>
</dbReference>
<dbReference type="GO" id="GO:0003700">
    <property type="term" value="F:DNA-binding transcription factor activity"/>
    <property type="evidence" value="ECO:0007669"/>
    <property type="project" value="InterPro"/>
</dbReference>
<evidence type="ECO:0000313" key="5">
    <source>
        <dbReference type="EMBL" id="WOX07030.1"/>
    </source>
</evidence>
<evidence type="ECO:0000256" key="1">
    <source>
        <dbReference type="ARBA" id="ARBA00023015"/>
    </source>
</evidence>
<feature type="domain" description="HTH gntR-type" evidence="4">
    <location>
        <begin position="3"/>
        <end position="70"/>
    </location>
</feature>
<evidence type="ECO:0000259" key="4">
    <source>
        <dbReference type="PROSITE" id="PS50949"/>
    </source>
</evidence>
<dbReference type="Pfam" id="PF07729">
    <property type="entry name" value="FCD"/>
    <property type="match status" value="1"/>
</dbReference>
<dbReference type="KEGG" id="mpaf:R5R33_07830"/>